<protein>
    <submittedName>
        <fullName evidence="3">Membrane protein</fullName>
    </submittedName>
</protein>
<reference evidence="3" key="1">
    <citation type="journal article" date="2014" name="Int. J. Syst. Evol. Microbiol.">
        <title>Complete genome sequence of Corynebacterium casei LMG S-19264T (=DSM 44701T), isolated from a smear-ripened cheese.</title>
        <authorList>
            <consortium name="US DOE Joint Genome Institute (JGI-PGF)"/>
            <person name="Walter F."/>
            <person name="Albersmeier A."/>
            <person name="Kalinowski J."/>
            <person name="Ruckert C."/>
        </authorList>
    </citation>
    <scope>NUCLEOTIDE SEQUENCE</scope>
    <source>
        <strain evidence="3">NBRC 110023</strain>
    </source>
</reference>
<evidence type="ECO:0000313" key="3">
    <source>
        <dbReference type="EMBL" id="GLR72968.1"/>
    </source>
</evidence>
<dbReference type="EMBL" id="BSOT01000019">
    <property type="protein sequence ID" value="GLR72968.1"/>
    <property type="molecule type" value="Genomic_DNA"/>
</dbReference>
<proteinExistence type="predicted"/>
<evidence type="ECO:0000259" key="2">
    <source>
        <dbReference type="Pfam" id="PF17131"/>
    </source>
</evidence>
<dbReference type="CDD" id="cd16329">
    <property type="entry name" value="LolA_like"/>
    <property type="match status" value="1"/>
</dbReference>
<feature type="chain" id="PRO_5041400336" evidence="1">
    <location>
        <begin position="24"/>
        <end position="287"/>
    </location>
</feature>
<dbReference type="InterPro" id="IPR033399">
    <property type="entry name" value="TP_0789-like"/>
</dbReference>
<name>A0AA37T682_9ALTE</name>
<comment type="caution">
    <text evidence="3">The sequence shown here is derived from an EMBL/GenBank/DDBJ whole genome shotgun (WGS) entry which is preliminary data.</text>
</comment>
<feature type="signal peptide" evidence="1">
    <location>
        <begin position="1"/>
        <end position="23"/>
    </location>
</feature>
<evidence type="ECO:0000313" key="4">
    <source>
        <dbReference type="Proteomes" id="UP001156601"/>
    </source>
</evidence>
<feature type="domain" description="Uncharacterized protein TP-0789" evidence="2">
    <location>
        <begin position="88"/>
        <end position="259"/>
    </location>
</feature>
<dbReference type="Proteomes" id="UP001156601">
    <property type="component" value="Unassembled WGS sequence"/>
</dbReference>
<dbReference type="RefSeq" id="WP_284219387.1">
    <property type="nucleotide sequence ID" value="NZ_BSOT01000019.1"/>
</dbReference>
<dbReference type="Gene3D" id="2.50.20.10">
    <property type="entry name" value="Lipoprotein localisation LolA/LolB/LppX"/>
    <property type="match status" value="1"/>
</dbReference>
<evidence type="ECO:0000256" key="1">
    <source>
        <dbReference type="SAM" id="SignalP"/>
    </source>
</evidence>
<keyword evidence="1" id="KW-0732">Signal</keyword>
<keyword evidence="4" id="KW-1185">Reference proteome</keyword>
<reference evidence="3" key="2">
    <citation type="submission" date="2023-01" db="EMBL/GenBank/DDBJ databases">
        <title>Draft genome sequence of Agaribacter marinus strain NBRC 110023.</title>
        <authorList>
            <person name="Sun Q."/>
            <person name="Mori K."/>
        </authorList>
    </citation>
    <scope>NUCLEOTIDE SEQUENCE</scope>
    <source>
        <strain evidence="3">NBRC 110023</strain>
    </source>
</reference>
<organism evidence="3 4">
    <name type="scientific">Agaribacter marinus</name>
    <dbReference type="NCBI Taxonomy" id="1431249"/>
    <lineage>
        <taxon>Bacteria</taxon>
        <taxon>Pseudomonadati</taxon>
        <taxon>Pseudomonadota</taxon>
        <taxon>Gammaproteobacteria</taxon>
        <taxon>Alteromonadales</taxon>
        <taxon>Alteromonadaceae</taxon>
        <taxon>Agaribacter</taxon>
    </lineage>
</organism>
<dbReference type="AlphaFoldDB" id="A0AA37T682"/>
<accession>A0AA37T682</accession>
<dbReference type="Pfam" id="PF17131">
    <property type="entry name" value="LolA_like"/>
    <property type="match status" value="1"/>
</dbReference>
<gene>
    <name evidence="3" type="ORF">GCM10007852_38760</name>
</gene>
<sequence length="287" mass="32970">MKKQLLILLSVITTISLSGVTSANDAPPVFDTENPAIYGKQLVEYSDRKLHGWRDELVAGKMSLYDTNGQSVLRSFRRIGLERFGQGDKSIIKFTSPADIKGVAALNYENSGSSDDNWLYLPSTKKVRRISGANNTASFQGSEFTYEDLNDLDPAEYQWQFLKEIQMEIDNETLPVFKIEGKPTYRDTAYSYLILYLSKDHWFQAQVEYFDKSGTHLKTRTSSQWQQFHNQYWRALQVEMANHQTGKKTVLKFSDYLVDLSQYTSKRTGKKRANLTESSFTKRALTK</sequence>